<dbReference type="GO" id="GO:0004363">
    <property type="term" value="F:glutathione synthase activity"/>
    <property type="evidence" value="ECO:0007669"/>
    <property type="project" value="InterPro"/>
</dbReference>
<feature type="domain" description="Prokaryotic glutathione synthetase ATP-binding" evidence="1">
    <location>
        <begin position="129"/>
        <end position="306"/>
    </location>
</feature>
<dbReference type="InterPro" id="IPR004218">
    <property type="entry name" value="GSHS_ATP-bd"/>
</dbReference>
<dbReference type="GO" id="GO:0005737">
    <property type="term" value="C:cytoplasm"/>
    <property type="evidence" value="ECO:0007669"/>
    <property type="project" value="TreeGrafter"/>
</dbReference>
<evidence type="ECO:0000313" key="3">
    <source>
        <dbReference type="Proteomes" id="UP000615026"/>
    </source>
</evidence>
<dbReference type="PANTHER" id="PTHR21621:SF4">
    <property type="entry name" value="GLUTATHIONE SYNTHETASE"/>
    <property type="match status" value="1"/>
</dbReference>
<dbReference type="Gene3D" id="3.30.470.20">
    <property type="entry name" value="ATP-grasp fold, B domain"/>
    <property type="match status" value="1"/>
</dbReference>
<reference evidence="2" key="1">
    <citation type="submission" date="2020-10" db="EMBL/GenBank/DDBJ databases">
        <authorList>
            <person name="Castelo-Branco R."/>
            <person name="Eusebio N."/>
            <person name="Adriana R."/>
            <person name="Vieira A."/>
            <person name="Brugerolle De Fraissinette N."/>
            <person name="Rezende De Castro R."/>
            <person name="Schneider M.P."/>
            <person name="Vasconcelos V."/>
            <person name="Leao P.N."/>
        </authorList>
    </citation>
    <scope>NUCLEOTIDE SEQUENCE</scope>
    <source>
        <strain evidence="2">LEGE 11479</strain>
    </source>
</reference>
<proteinExistence type="predicted"/>
<sequence>MKLLSICDPTQYSSPPLDVPTFYKNLSADPRVEFYHLPTPGVFTSTPPHVAAVSSTGKLTYPAFIELGTHPPVKLDLNDIDLIFCRTLKPFPSGYLDALGQWETWTRFVNSPTSKQQQIKSDFLLKVAEEYIPETIVTADETIALAFFEQFQIIVAKQANSTGGKGVFKIWFEAGAFYVDNALDGTRSFSDFLAVMTYLQTGQTEPLQFCRFLQRTDAGDKRVVVVDGEIYGSYLRRSKRGHWVNNVSIDGECTLADISAEEVEAIQQTVKHYQALGLHTLGYDFLMDDDRTWRISEINAGNIGGFARLELLTGQPVMDRFIDWLIDYARRPKQCAIGAA</sequence>
<gene>
    <name evidence="2" type="ORF">IQ260_28170</name>
</gene>
<dbReference type="Proteomes" id="UP000615026">
    <property type="component" value="Unassembled WGS sequence"/>
</dbReference>
<dbReference type="GO" id="GO:0005524">
    <property type="term" value="F:ATP binding"/>
    <property type="evidence" value="ECO:0007669"/>
    <property type="project" value="InterPro"/>
</dbReference>
<dbReference type="SUPFAM" id="SSF56059">
    <property type="entry name" value="Glutathione synthetase ATP-binding domain-like"/>
    <property type="match status" value="1"/>
</dbReference>
<dbReference type="RefSeq" id="WP_193996387.1">
    <property type="nucleotide sequence ID" value="NZ_JADEXP010000453.1"/>
</dbReference>
<accession>A0A928ZZY2</accession>
<dbReference type="AlphaFoldDB" id="A0A928ZZY2"/>
<comment type="caution">
    <text evidence="2">The sequence shown here is derived from an EMBL/GenBank/DDBJ whole genome shotgun (WGS) entry which is preliminary data.</text>
</comment>
<dbReference type="EMBL" id="JADEXP010000453">
    <property type="protein sequence ID" value="MBE9070525.1"/>
    <property type="molecule type" value="Genomic_DNA"/>
</dbReference>
<keyword evidence="3" id="KW-1185">Reference proteome</keyword>
<protein>
    <recommendedName>
        <fullName evidence="1">Prokaryotic glutathione synthetase ATP-binding domain-containing protein</fullName>
    </recommendedName>
</protein>
<dbReference type="PANTHER" id="PTHR21621">
    <property type="entry name" value="RIBOSOMAL PROTEIN S6 MODIFICATION PROTEIN"/>
    <property type="match status" value="1"/>
</dbReference>
<organism evidence="2 3">
    <name type="scientific">Leptolyngbya cf. ectocarpi LEGE 11479</name>
    <dbReference type="NCBI Taxonomy" id="1828722"/>
    <lineage>
        <taxon>Bacteria</taxon>
        <taxon>Bacillati</taxon>
        <taxon>Cyanobacteriota</taxon>
        <taxon>Cyanophyceae</taxon>
        <taxon>Leptolyngbyales</taxon>
        <taxon>Leptolyngbyaceae</taxon>
        <taxon>Leptolyngbya group</taxon>
        <taxon>Leptolyngbya</taxon>
    </lineage>
</organism>
<evidence type="ECO:0000313" key="2">
    <source>
        <dbReference type="EMBL" id="MBE9070525.1"/>
    </source>
</evidence>
<evidence type="ECO:0000259" key="1">
    <source>
        <dbReference type="Pfam" id="PF02955"/>
    </source>
</evidence>
<name>A0A928ZZY2_LEPEC</name>
<dbReference type="Pfam" id="PF02955">
    <property type="entry name" value="GSH-S_ATP"/>
    <property type="match status" value="1"/>
</dbReference>